<proteinExistence type="predicted"/>
<dbReference type="EMBL" id="SMAK01000002">
    <property type="protein sequence ID" value="TCT12673.1"/>
    <property type="molecule type" value="Genomic_DNA"/>
</dbReference>
<organism evidence="1 2">
    <name type="scientific">Tepidamorphus gemmatus</name>
    <dbReference type="NCBI Taxonomy" id="747076"/>
    <lineage>
        <taxon>Bacteria</taxon>
        <taxon>Pseudomonadati</taxon>
        <taxon>Pseudomonadota</taxon>
        <taxon>Alphaproteobacteria</taxon>
        <taxon>Hyphomicrobiales</taxon>
        <taxon>Tepidamorphaceae</taxon>
        <taxon>Tepidamorphus</taxon>
    </lineage>
</organism>
<keyword evidence="2" id="KW-1185">Reference proteome</keyword>
<comment type="caution">
    <text evidence="1">The sequence shown here is derived from an EMBL/GenBank/DDBJ whole genome shotgun (WGS) entry which is preliminary data.</text>
</comment>
<reference evidence="1 2" key="1">
    <citation type="submission" date="2019-03" db="EMBL/GenBank/DDBJ databases">
        <title>Genomic Encyclopedia of Type Strains, Phase IV (KMG-IV): sequencing the most valuable type-strain genomes for metagenomic binning, comparative biology and taxonomic classification.</title>
        <authorList>
            <person name="Goeker M."/>
        </authorList>
    </citation>
    <scope>NUCLEOTIDE SEQUENCE [LARGE SCALE GENOMIC DNA]</scope>
    <source>
        <strain evidence="1 2">DSM 19345</strain>
    </source>
</reference>
<protein>
    <submittedName>
        <fullName evidence="1">Uncharacterized protein</fullName>
    </submittedName>
</protein>
<evidence type="ECO:0000313" key="2">
    <source>
        <dbReference type="Proteomes" id="UP000295678"/>
    </source>
</evidence>
<name>A0A4V2UZV3_9HYPH</name>
<dbReference type="AlphaFoldDB" id="A0A4V2UZV3"/>
<sequence length="69" mass="7352">MPSDTVDRPAGHYLDDATYARLVHALLSARDEDALKIALGEIGDTWPLSIAITNLSEGLTRSGDPIGDC</sequence>
<dbReference type="OrthoDB" id="8456745at2"/>
<gene>
    <name evidence="1" type="ORF">EDC22_102358</name>
</gene>
<dbReference type="Proteomes" id="UP000295678">
    <property type="component" value="Unassembled WGS sequence"/>
</dbReference>
<evidence type="ECO:0000313" key="1">
    <source>
        <dbReference type="EMBL" id="TCT12673.1"/>
    </source>
</evidence>
<dbReference type="RefSeq" id="WP_132805439.1">
    <property type="nucleotide sequence ID" value="NZ_SMAK01000002.1"/>
</dbReference>
<accession>A0A4V2UZV3</accession>